<reference evidence="1" key="1">
    <citation type="submission" date="2021-05" db="EMBL/GenBank/DDBJ databases">
        <authorList>
            <person name="Alioto T."/>
            <person name="Alioto T."/>
            <person name="Gomez Garrido J."/>
        </authorList>
    </citation>
    <scope>NUCLEOTIDE SEQUENCE</scope>
</reference>
<dbReference type="EMBL" id="HBUF01607451">
    <property type="protein sequence ID" value="CAG6777877.1"/>
    <property type="molecule type" value="Transcribed_RNA"/>
</dbReference>
<evidence type="ECO:0000313" key="1">
    <source>
        <dbReference type="EMBL" id="CAG6777877.1"/>
    </source>
</evidence>
<name>A0A8D9B7M6_9HEMI</name>
<dbReference type="AlphaFoldDB" id="A0A8D9B7M6"/>
<sequence>MGPIRSILYYEHLPCSLSCLAFSKFFTFPLPSPITAPSISPLCPLPHLRRIFYLSLPPSFPNLLVLTPQSLSLFLIQILLHLFYPCFDCPSSLVLTSRASRYSSLIFNFFFSPDVRLLLSVGSEKLKMYPSTKFGGRVLF</sequence>
<organism evidence="1">
    <name type="scientific">Cacopsylla melanoneura</name>
    <dbReference type="NCBI Taxonomy" id="428564"/>
    <lineage>
        <taxon>Eukaryota</taxon>
        <taxon>Metazoa</taxon>
        <taxon>Ecdysozoa</taxon>
        <taxon>Arthropoda</taxon>
        <taxon>Hexapoda</taxon>
        <taxon>Insecta</taxon>
        <taxon>Pterygota</taxon>
        <taxon>Neoptera</taxon>
        <taxon>Paraneoptera</taxon>
        <taxon>Hemiptera</taxon>
        <taxon>Sternorrhyncha</taxon>
        <taxon>Psylloidea</taxon>
        <taxon>Psyllidae</taxon>
        <taxon>Psyllinae</taxon>
        <taxon>Cacopsylla</taxon>
    </lineage>
</organism>
<accession>A0A8D9B7M6</accession>
<protein>
    <submittedName>
        <fullName evidence="1">Uncharacterized protein</fullName>
    </submittedName>
</protein>
<proteinExistence type="predicted"/>